<feature type="compositionally biased region" description="Basic and acidic residues" evidence="1">
    <location>
        <begin position="54"/>
        <end position="64"/>
    </location>
</feature>
<feature type="domain" description="SRP9" evidence="2">
    <location>
        <begin position="5"/>
        <end position="110"/>
    </location>
</feature>
<evidence type="ECO:0000313" key="4">
    <source>
        <dbReference type="Proteomes" id="UP000268823"/>
    </source>
</evidence>
<dbReference type="VEuPathDB" id="FungiDB:BTJ68_09048"/>
<gene>
    <name evidence="3" type="ORF">D0861_08315</name>
</gene>
<dbReference type="InterPro" id="IPR039432">
    <property type="entry name" value="SRP9_dom"/>
</dbReference>
<dbReference type="EMBL" id="QWIR01000258">
    <property type="protein sequence ID" value="RMY81428.1"/>
    <property type="molecule type" value="Genomic_DNA"/>
</dbReference>
<dbReference type="InterPro" id="IPR039914">
    <property type="entry name" value="SRP9-like"/>
</dbReference>
<reference evidence="3 4" key="1">
    <citation type="journal article" date="2018" name="BMC Genomics">
        <title>Genomic evidence for intraspecific hybridization in a clonal and extremely halotolerant yeast.</title>
        <authorList>
            <person name="Gostincar C."/>
            <person name="Stajich J.E."/>
            <person name="Zupancic J."/>
            <person name="Zalar P."/>
            <person name="Gunde-Cimerman N."/>
        </authorList>
    </citation>
    <scope>NUCLEOTIDE SEQUENCE [LARGE SCALE GENOMIC DNA]</scope>
    <source>
        <strain evidence="3 4">EXF-2788</strain>
    </source>
</reference>
<sequence>MVYIATIEEWHRQSALLLQARPTTVLSSQARITTKYKVPNLASPKYQKDKKRKRDDTADEKEAAAPKTPKAWLVLKTYCPESGVVLKFKTDRQADVGRLINGLGRLGRHMAALPEKTEGEDTQERLWRKDDTDEIPAPLETTTEDVAMTESSAAPTQTAGDAKTPQQQQPASGGKKKKKGKK</sequence>
<dbReference type="OrthoDB" id="5419752at2759"/>
<dbReference type="PANTHER" id="PTHR12834:SF12">
    <property type="entry name" value="SIGNAL RECOGNITION PARTICLE 9 KDA PROTEIN"/>
    <property type="match status" value="1"/>
</dbReference>
<protein>
    <recommendedName>
        <fullName evidence="2">SRP9 domain-containing protein</fullName>
    </recommendedName>
</protein>
<organism evidence="3 4">
    <name type="scientific">Hortaea werneckii</name>
    <name type="common">Black yeast</name>
    <name type="synonym">Cladosporium werneckii</name>
    <dbReference type="NCBI Taxonomy" id="91943"/>
    <lineage>
        <taxon>Eukaryota</taxon>
        <taxon>Fungi</taxon>
        <taxon>Dikarya</taxon>
        <taxon>Ascomycota</taxon>
        <taxon>Pezizomycotina</taxon>
        <taxon>Dothideomycetes</taxon>
        <taxon>Dothideomycetidae</taxon>
        <taxon>Mycosphaerellales</taxon>
        <taxon>Teratosphaeriaceae</taxon>
        <taxon>Hortaea</taxon>
    </lineage>
</organism>
<dbReference type="Pfam" id="PF05486">
    <property type="entry name" value="SRP9-21"/>
    <property type="match status" value="1"/>
</dbReference>
<comment type="caution">
    <text evidence="3">The sequence shown here is derived from an EMBL/GenBank/DDBJ whole genome shotgun (WGS) entry which is preliminary data.</text>
</comment>
<feature type="region of interest" description="Disordered" evidence="1">
    <location>
        <begin position="110"/>
        <end position="182"/>
    </location>
</feature>
<evidence type="ECO:0000256" key="1">
    <source>
        <dbReference type="SAM" id="MobiDB-lite"/>
    </source>
</evidence>
<name>A0A3M7EXU7_HORWE</name>
<dbReference type="GO" id="GO:0006614">
    <property type="term" value="P:SRP-dependent cotranslational protein targeting to membrane"/>
    <property type="evidence" value="ECO:0007669"/>
    <property type="project" value="InterPro"/>
</dbReference>
<feature type="compositionally biased region" description="Polar residues" evidence="1">
    <location>
        <begin position="149"/>
        <end position="171"/>
    </location>
</feature>
<evidence type="ECO:0000259" key="2">
    <source>
        <dbReference type="Pfam" id="PF05486"/>
    </source>
</evidence>
<dbReference type="AlphaFoldDB" id="A0A3M7EXU7"/>
<dbReference type="GO" id="GO:0005786">
    <property type="term" value="C:signal recognition particle, endoplasmic reticulum targeting"/>
    <property type="evidence" value="ECO:0007669"/>
    <property type="project" value="TreeGrafter"/>
</dbReference>
<evidence type="ECO:0000313" key="3">
    <source>
        <dbReference type="EMBL" id="RMY81428.1"/>
    </source>
</evidence>
<feature type="region of interest" description="Disordered" evidence="1">
    <location>
        <begin position="41"/>
        <end position="66"/>
    </location>
</feature>
<accession>A0A3M7EXU7</accession>
<dbReference type="Proteomes" id="UP000268823">
    <property type="component" value="Unassembled WGS sequence"/>
</dbReference>
<feature type="compositionally biased region" description="Basic and acidic residues" evidence="1">
    <location>
        <begin position="115"/>
        <end position="131"/>
    </location>
</feature>
<proteinExistence type="predicted"/>
<dbReference type="PANTHER" id="PTHR12834">
    <property type="entry name" value="SIGNAL RECOGNITION PARTICLE 9 KDA PROTEIN"/>
    <property type="match status" value="1"/>
</dbReference>